<feature type="transmembrane region" description="Helical" evidence="5">
    <location>
        <begin position="103"/>
        <end position="121"/>
    </location>
</feature>
<dbReference type="Proteomes" id="UP000030745">
    <property type="component" value="Unassembled WGS sequence"/>
</dbReference>
<keyword evidence="7" id="KW-1185">Reference proteome</keyword>
<dbReference type="GeneID" id="24132051"/>
<dbReference type="AlphaFoldDB" id="A0A067C569"/>
<evidence type="ECO:0000313" key="6">
    <source>
        <dbReference type="EMBL" id="KDO24275.1"/>
    </source>
</evidence>
<dbReference type="PANTHER" id="PTHR38894:SF1">
    <property type="entry name" value="TRANSMEMBRANE PROTEIN"/>
    <property type="match status" value="1"/>
</dbReference>
<feature type="transmembrane region" description="Helical" evidence="5">
    <location>
        <begin position="133"/>
        <end position="156"/>
    </location>
</feature>
<sequence>MSTEASSPPPALTIATPAPAPMAVAVAVPPSPASSSTASSPVAGEGAALLPGKKVKISAKEKFKRLEIRRVNGYLRIVNIVLGSLMLWYSGNLLYTTTTYKGVLDSLFLIAQAALLVLFELRDNFPNVAQGMHDFLGFMFTAYGRATLFLVMGTWAPTQGSTGLVLGIAFCLLGLVNFTFILAHPSYKQAMADASGSQVTAVVVIAEAPKPAYGATDAPEKAV</sequence>
<dbReference type="InterPro" id="IPR013714">
    <property type="entry name" value="Golgi_TVP15"/>
</dbReference>
<evidence type="ECO:0000256" key="5">
    <source>
        <dbReference type="SAM" id="Phobius"/>
    </source>
</evidence>
<accession>A0A067C569</accession>
<feature type="transmembrane region" description="Helical" evidence="5">
    <location>
        <begin position="73"/>
        <end position="91"/>
    </location>
</feature>
<dbReference type="Pfam" id="PF08507">
    <property type="entry name" value="COPI_assoc"/>
    <property type="match status" value="1"/>
</dbReference>
<evidence type="ECO:0000313" key="7">
    <source>
        <dbReference type="Proteomes" id="UP000030745"/>
    </source>
</evidence>
<dbReference type="GO" id="GO:0016020">
    <property type="term" value="C:membrane"/>
    <property type="evidence" value="ECO:0007669"/>
    <property type="project" value="UniProtKB-SubCell"/>
</dbReference>
<evidence type="ECO:0000256" key="4">
    <source>
        <dbReference type="ARBA" id="ARBA00023136"/>
    </source>
</evidence>
<reference evidence="6 7" key="1">
    <citation type="journal article" date="2013" name="PLoS Genet.">
        <title>Distinctive expansion of potential virulence genes in the genome of the oomycete fish pathogen Saprolegnia parasitica.</title>
        <authorList>
            <person name="Jiang R.H."/>
            <person name="de Bruijn I."/>
            <person name="Haas B.J."/>
            <person name="Belmonte R."/>
            <person name="Lobach L."/>
            <person name="Christie J."/>
            <person name="van den Ackerveken G."/>
            <person name="Bottin A."/>
            <person name="Bulone V."/>
            <person name="Diaz-Moreno S.M."/>
            <person name="Dumas B."/>
            <person name="Fan L."/>
            <person name="Gaulin E."/>
            <person name="Govers F."/>
            <person name="Grenville-Briggs L.J."/>
            <person name="Horner N.R."/>
            <person name="Levin J.Z."/>
            <person name="Mammella M."/>
            <person name="Meijer H.J."/>
            <person name="Morris P."/>
            <person name="Nusbaum C."/>
            <person name="Oome S."/>
            <person name="Phillips A.J."/>
            <person name="van Rooyen D."/>
            <person name="Rzeszutek E."/>
            <person name="Saraiva M."/>
            <person name="Secombes C.J."/>
            <person name="Seidl M.F."/>
            <person name="Snel B."/>
            <person name="Stassen J.H."/>
            <person name="Sykes S."/>
            <person name="Tripathy S."/>
            <person name="van den Berg H."/>
            <person name="Vega-Arreguin J.C."/>
            <person name="Wawra S."/>
            <person name="Young S.K."/>
            <person name="Zeng Q."/>
            <person name="Dieguez-Uribeondo J."/>
            <person name="Russ C."/>
            <person name="Tyler B.M."/>
            <person name="van West P."/>
        </authorList>
    </citation>
    <scope>NUCLEOTIDE SEQUENCE [LARGE SCALE GENOMIC DNA]</scope>
    <source>
        <strain evidence="6 7">CBS 223.65</strain>
    </source>
</reference>
<feature type="transmembrane region" description="Helical" evidence="5">
    <location>
        <begin position="162"/>
        <end position="183"/>
    </location>
</feature>
<evidence type="ECO:0000256" key="3">
    <source>
        <dbReference type="ARBA" id="ARBA00022989"/>
    </source>
</evidence>
<dbReference type="OMA" id="NFTFILA"/>
<organism evidence="6 7">
    <name type="scientific">Saprolegnia parasitica (strain CBS 223.65)</name>
    <dbReference type="NCBI Taxonomy" id="695850"/>
    <lineage>
        <taxon>Eukaryota</taxon>
        <taxon>Sar</taxon>
        <taxon>Stramenopiles</taxon>
        <taxon>Oomycota</taxon>
        <taxon>Saprolegniomycetes</taxon>
        <taxon>Saprolegniales</taxon>
        <taxon>Saprolegniaceae</taxon>
        <taxon>Saprolegnia</taxon>
    </lineage>
</organism>
<keyword evidence="4 5" id="KW-0472">Membrane</keyword>
<keyword evidence="3 5" id="KW-1133">Transmembrane helix</keyword>
<gene>
    <name evidence="6" type="ORF">SPRG_09912</name>
</gene>
<evidence type="ECO:0000256" key="1">
    <source>
        <dbReference type="ARBA" id="ARBA00004141"/>
    </source>
</evidence>
<name>A0A067C569_SAPPC</name>
<protein>
    <recommendedName>
        <fullName evidence="8">Golgi apparatus membrane protein TVP15</fullName>
    </recommendedName>
</protein>
<comment type="subcellular location">
    <subcellularLocation>
        <location evidence="1">Membrane</location>
        <topology evidence="1">Multi-pass membrane protein</topology>
    </subcellularLocation>
</comment>
<evidence type="ECO:0000256" key="2">
    <source>
        <dbReference type="ARBA" id="ARBA00022692"/>
    </source>
</evidence>
<dbReference type="RefSeq" id="XP_012205046.1">
    <property type="nucleotide sequence ID" value="XM_012349656.1"/>
</dbReference>
<dbReference type="VEuPathDB" id="FungiDB:SPRG_09912"/>
<dbReference type="KEGG" id="spar:SPRG_09912"/>
<proteinExistence type="predicted"/>
<dbReference type="OrthoDB" id="203284at2759"/>
<keyword evidence="2 5" id="KW-0812">Transmembrane</keyword>
<dbReference type="EMBL" id="KK583244">
    <property type="protein sequence ID" value="KDO24275.1"/>
    <property type="molecule type" value="Genomic_DNA"/>
</dbReference>
<dbReference type="PANTHER" id="PTHR38894">
    <property type="entry name" value="TRANSMEMBRANE PROTEIN"/>
    <property type="match status" value="1"/>
</dbReference>
<evidence type="ECO:0008006" key="8">
    <source>
        <dbReference type="Google" id="ProtNLM"/>
    </source>
</evidence>